<protein>
    <recommendedName>
        <fullName evidence="2">DUF2612 domain-containing protein</fullName>
    </recommendedName>
</protein>
<organism evidence="1">
    <name type="scientific">uncultured Caudovirales phage</name>
    <dbReference type="NCBI Taxonomy" id="2100421"/>
    <lineage>
        <taxon>Viruses</taxon>
        <taxon>Duplodnaviria</taxon>
        <taxon>Heunggongvirae</taxon>
        <taxon>Uroviricota</taxon>
        <taxon>Caudoviricetes</taxon>
        <taxon>Peduoviridae</taxon>
        <taxon>Maltschvirus</taxon>
        <taxon>Maltschvirus maltsch</taxon>
    </lineage>
</organism>
<dbReference type="Pfam" id="PF11041">
    <property type="entry name" value="Phage_Wedge1"/>
    <property type="match status" value="1"/>
</dbReference>
<evidence type="ECO:0008006" key="2">
    <source>
        <dbReference type="Google" id="ProtNLM"/>
    </source>
</evidence>
<name>A0A6J7W6M6_9CAUD</name>
<dbReference type="EMBL" id="LR798199">
    <property type="protein sequence ID" value="CAB5155606.1"/>
    <property type="molecule type" value="Genomic_DNA"/>
</dbReference>
<accession>A0A6J7W6M6</accession>
<gene>
    <name evidence="1" type="ORF">UFOVP150_18</name>
</gene>
<reference evidence="1" key="1">
    <citation type="submission" date="2020-05" db="EMBL/GenBank/DDBJ databases">
        <authorList>
            <person name="Chiriac C."/>
            <person name="Salcher M."/>
            <person name="Ghai R."/>
            <person name="Kavagutti S V."/>
        </authorList>
    </citation>
    <scope>NUCLEOTIDE SEQUENCE</scope>
</reference>
<sequence>MINVEQTIISQYANSDAIVKLIHGMNDCIDPAADFDNFYDFVWNVQTAQGFGLDVWGKIVVVSRYLKIAQHSPYLGFSEGSTTAYYPFGYGYFWNGGDDTSTYKLSDDAYRTLILAKALRNISASDAKTANTLLANLFSGRGRCYVNDLGRMQMRYTFEFTLTPYEYAIITQSGVLPRPAGVTAYALQVPSGGCFGFSEAGNTALPFDYGVFLPEGYFTNATV</sequence>
<dbReference type="InterPro" id="IPR021283">
    <property type="entry name" value="Phage_Wedge1"/>
</dbReference>
<proteinExistence type="predicted"/>
<evidence type="ECO:0000313" key="1">
    <source>
        <dbReference type="EMBL" id="CAB5155606.1"/>
    </source>
</evidence>